<comment type="catalytic activity">
    <reaction evidence="1">
        <text>1-(2-carboxyphenylamino)-1-deoxy-D-ribulose 5-phosphate + H(+) = (1S,2R)-1-C-(indol-3-yl)glycerol 3-phosphate + CO2 + H2O</text>
        <dbReference type="Rhea" id="RHEA:23476"/>
        <dbReference type="ChEBI" id="CHEBI:15377"/>
        <dbReference type="ChEBI" id="CHEBI:15378"/>
        <dbReference type="ChEBI" id="CHEBI:16526"/>
        <dbReference type="ChEBI" id="CHEBI:58613"/>
        <dbReference type="ChEBI" id="CHEBI:58866"/>
        <dbReference type="EC" id="4.1.1.48"/>
    </reaction>
</comment>
<evidence type="ECO:0000313" key="11">
    <source>
        <dbReference type="EMBL" id="CAB4860523.1"/>
    </source>
</evidence>
<dbReference type="Pfam" id="PF00218">
    <property type="entry name" value="IGPS"/>
    <property type="match status" value="1"/>
</dbReference>
<evidence type="ECO:0000256" key="6">
    <source>
        <dbReference type="ARBA" id="ARBA00022822"/>
    </source>
</evidence>
<dbReference type="InterPro" id="IPR013785">
    <property type="entry name" value="Aldolase_TIM"/>
</dbReference>
<dbReference type="FunFam" id="3.20.20.70:FF:000024">
    <property type="entry name" value="Indole-3-glycerol phosphate synthase"/>
    <property type="match status" value="1"/>
</dbReference>
<organism evidence="11">
    <name type="scientific">freshwater metagenome</name>
    <dbReference type="NCBI Taxonomy" id="449393"/>
    <lineage>
        <taxon>unclassified sequences</taxon>
        <taxon>metagenomes</taxon>
        <taxon>ecological metagenomes</taxon>
    </lineage>
</organism>
<evidence type="ECO:0000313" key="10">
    <source>
        <dbReference type="EMBL" id="CAB4620845.1"/>
    </source>
</evidence>
<evidence type="ECO:0000256" key="8">
    <source>
        <dbReference type="ARBA" id="ARBA00023239"/>
    </source>
</evidence>
<name>A0A6J7D052_9ZZZZ</name>
<gene>
    <name evidence="10" type="ORF">UFOPK1961_00036</name>
    <name evidence="11" type="ORF">UFOPK3364_00225</name>
</gene>
<dbReference type="EMBL" id="CAFBLO010000011">
    <property type="protein sequence ID" value="CAB4860523.1"/>
    <property type="molecule type" value="Genomic_DNA"/>
</dbReference>
<dbReference type="PANTHER" id="PTHR22854:SF2">
    <property type="entry name" value="INDOLE-3-GLYCEROL-PHOSPHATE SYNTHASE"/>
    <property type="match status" value="1"/>
</dbReference>
<keyword evidence="6" id="KW-0822">Tryptophan biosynthesis</keyword>
<proteinExistence type="predicted"/>
<dbReference type="SUPFAM" id="SSF51366">
    <property type="entry name" value="Ribulose-phoshate binding barrel"/>
    <property type="match status" value="1"/>
</dbReference>
<dbReference type="PANTHER" id="PTHR22854">
    <property type="entry name" value="TRYPTOPHAN BIOSYNTHESIS PROTEIN"/>
    <property type="match status" value="1"/>
</dbReference>
<keyword evidence="7" id="KW-0057">Aromatic amino acid biosynthesis</keyword>
<dbReference type="Gene3D" id="3.20.20.70">
    <property type="entry name" value="Aldolase class I"/>
    <property type="match status" value="1"/>
</dbReference>
<evidence type="ECO:0000256" key="7">
    <source>
        <dbReference type="ARBA" id="ARBA00023141"/>
    </source>
</evidence>
<dbReference type="InterPro" id="IPR045186">
    <property type="entry name" value="Indole-3-glycerol_P_synth"/>
</dbReference>
<dbReference type="GO" id="GO:0004640">
    <property type="term" value="F:phosphoribosylanthranilate isomerase activity"/>
    <property type="evidence" value="ECO:0007669"/>
    <property type="project" value="TreeGrafter"/>
</dbReference>
<dbReference type="InterPro" id="IPR001468">
    <property type="entry name" value="Indole-3-GlycerolPSynthase_CS"/>
</dbReference>
<evidence type="ECO:0000256" key="4">
    <source>
        <dbReference type="ARBA" id="ARBA00022605"/>
    </source>
</evidence>
<evidence type="ECO:0000256" key="2">
    <source>
        <dbReference type="ARBA" id="ARBA00004696"/>
    </source>
</evidence>
<evidence type="ECO:0000256" key="1">
    <source>
        <dbReference type="ARBA" id="ARBA00001633"/>
    </source>
</evidence>
<dbReference type="InterPro" id="IPR011060">
    <property type="entry name" value="RibuloseP-bd_barrel"/>
</dbReference>
<dbReference type="UniPathway" id="UPA00035">
    <property type="reaction ID" value="UER00043"/>
</dbReference>
<evidence type="ECO:0000256" key="5">
    <source>
        <dbReference type="ARBA" id="ARBA00022793"/>
    </source>
</evidence>
<dbReference type="AlphaFoldDB" id="A0A6J7D052"/>
<protein>
    <recommendedName>
        <fullName evidence="3">indole-3-glycerol-phosphate synthase</fullName>
        <ecNumber evidence="3">4.1.1.48</ecNumber>
    </recommendedName>
</protein>
<keyword evidence="8" id="KW-0456">Lyase</keyword>
<feature type="domain" description="Indole-3-glycerol phosphate synthase" evidence="9">
    <location>
        <begin position="3"/>
        <end position="253"/>
    </location>
</feature>
<dbReference type="PROSITE" id="PS00614">
    <property type="entry name" value="IGPS"/>
    <property type="match status" value="1"/>
</dbReference>
<reference evidence="11" key="1">
    <citation type="submission" date="2020-05" db="EMBL/GenBank/DDBJ databases">
        <authorList>
            <person name="Chiriac C."/>
            <person name="Salcher M."/>
            <person name="Ghai R."/>
            <person name="Kavagutti S V."/>
        </authorList>
    </citation>
    <scope>NUCLEOTIDE SEQUENCE</scope>
</reference>
<comment type="pathway">
    <text evidence="2">Amino-acid biosynthesis; L-tryptophan biosynthesis; L-tryptophan from chorismate: step 4/5.</text>
</comment>
<dbReference type="EC" id="4.1.1.48" evidence="3"/>
<dbReference type="GO" id="GO:0000162">
    <property type="term" value="P:L-tryptophan biosynthetic process"/>
    <property type="evidence" value="ECO:0007669"/>
    <property type="project" value="UniProtKB-UniPathway"/>
</dbReference>
<evidence type="ECO:0000259" key="9">
    <source>
        <dbReference type="Pfam" id="PF00218"/>
    </source>
</evidence>
<dbReference type="GO" id="GO:0004425">
    <property type="term" value="F:indole-3-glycerol-phosphate synthase activity"/>
    <property type="evidence" value="ECO:0007669"/>
    <property type="project" value="UniProtKB-EC"/>
</dbReference>
<sequence>MLEALTAGALEDAATRRKSVSYAEIERRALRSREPIDGYHALAATTHIRLIAEIKRASPSKGDLALIDDAPALAESYVEGGADAISVLTEERRFGGSLRDLTDVRERVEVPLLRKDFISEEYQILEARAIGADIVLLIAAALDAAVLERLHEFSRQLGLTVLVETHSGDEVRMAADIGAGLVGVNARDLSTFELDRTLFASVRDLIPADAIAVAESAVNTVDDVRAYRDAGADAVLVGEALVTAGNPRSVVEQFREVS</sequence>
<dbReference type="EMBL" id="CAEZVJ010000002">
    <property type="protein sequence ID" value="CAB4620845.1"/>
    <property type="molecule type" value="Genomic_DNA"/>
</dbReference>
<accession>A0A6J7D052</accession>
<evidence type="ECO:0000256" key="3">
    <source>
        <dbReference type="ARBA" id="ARBA00012362"/>
    </source>
</evidence>
<dbReference type="CDD" id="cd00331">
    <property type="entry name" value="IGPS"/>
    <property type="match status" value="1"/>
</dbReference>
<keyword evidence="4" id="KW-0028">Amino-acid biosynthesis</keyword>
<dbReference type="InterPro" id="IPR013798">
    <property type="entry name" value="Indole-3-glycerol_P_synth_dom"/>
</dbReference>
<keyword evidence="5" id="KW-0210">Decarboxylase</keyword>